<feature type="region of interest" description="Disordered" evidence="1">
    <location>
        <begin position="883"/>
        <end position="913"/>
    </location>
</feature>
<dbReference type="InterPro" id="IPR010441">
    <property type="entry name" value="CH_2"/>
</dbReference>
<evidence type="ECO:0000259" key="4">
    <source>
        <dbReference type="Pfam" id="PF24082"/>
    </source>
</evidence>
<dbReference type="Proteomes" id="UP000078046">
    <property type="component" value="Unassembled WGS sequence"/>
</dbReference>
<feature type="compositionally biased region" description="Basic and acidic residues" evidence="1">
    <location>
        <begin position="1194"/>
        <end position="1204"/>
    </location>
</feature>
<dbReference type="PANTHER" id="PTHR14919:SF0">
    <property type="entry name" value="SPERM FLAGELLAR PROTEIN 2"/>
    <property type="match status" value="1"/>
</dbReference>
<dbReference type="PANTHER" id="PTHR14919">
    <property type="entry name" value="KPL2-RELATED"/>
    <property type="match status" value="1"/>
</dbReference>
<dbReference type="EMBL" id="LWCA01000368">
    <property type="protein sequence ID" value="OAF68911.1"/>
    <property type="molecule type" value="Genomic_DNA"/>
</dbReference>
<feature type="compositionally biased region" description="Low complexity" evidence="1">
    <location>
        <begin position="1240"/>
        <end position="1250"/>
    </location>
</feature>
<accession>A0A177B5P1</accession>
<dbReference type="InterPro" id="IPR027417">
    <property type="entry name" value="P-loop_NTPase"/>
</dbReference>
<reference evidence="5 6" key="1">
    <citation type="submission" date="2016-04" db="EMBL/GenBank/DDBJ databases">
        <title>The genome of Intoshia linei affirms orthonectids as highly simplified spiralians.</title>
        <authorList>
            <person name="Mikhailov K.V."/>
            <person name="Slusarev G.S."/>
            <person name="Nikitin M.A."/>
            <person name="Logacheva M.D."/>
            <person name="Penin A."/>
            <person name="Aleoshin V."/>
            <person name="Panchin Y.V."/>
        </authorList>
    </citation>
    <scope>NUCLEOTIDE SEQUENCE [LARGE SCALE GENOMIC DNA]</scope>
    <source>
        <strain evidence="5">Intl2013</strain>
        <tissue evidence="5">Whole animal</tissue>
    </source>
</reference>
<gene>
    <name evidence="5" type="ORF">A3Q56_03337</name>
</gene>
<protein>
    <submittedName>
        <fullName evidence="5">Uncharacterized protein</fullName>
    </submittedName>
</protein>
<feature type="compositionally biased region" description="Polar residues" evidence="1">
    <location>
        <begin position="1176"/>
        <end position="1192"/>
    </location>
</feature>
<feature type="domain" description="CPC1/SPEF2" evidence="3">
    <location>
        <begin position="297"/>
        <end position="430"/>
    </location>
</feature>
<dbReference type="SUPFAM" id="SSF52540">
    <property type="entry name" value="P-loop containing nucleoside triphosphate hydrolases"/>
    <property type="match status" value="1"/>
</dbReference>
<dbReference type="Pfam" id="PF24082">
    <property type="entry name" value="SPEF2_C"/>
    <property type="match status" value="1"/>
</dbReference>
<dbReference type="Pfam" id="PF06294">
    <property type="entry name" value="CH_2"/>
    <property type="match status" value="1"/>
</dbReference>
<sequence>MTTILCNWIDDVIEIKETLNDKNLGNLFNNGYLFGQILNKHDLQDDFGLFVDKCTNNAKLNNFIRLEPVMTLLQIEFNANTAKQIMESYKPTIASILYQLYIALTNKEKAKLTNMNMESIIPRAKLHLAKHNSRIFRNRLYKTVERQTNVNIKAVKEMFKNRENKTNRQFKMQIEKAFEMEKRIKKKKVHIQENVNENENKRLNHIEHVLREEIISRPIRKIAPFSINLHTDQHKKKKIESVSFNDKYFMSIKSKKLILENERIEREKRRRCVLYQQMEAHAALNAEKQEDALFSNLIKQSIMEKRIAVELINLRKIKDVIKENRRNEQIRMKSKNEYEFRQAFNKKCIESELKSIEITHQSNYKKNIAKEEKNKRLKKKYDKHFEICKKIMDEMVELSLKCTKYRILCDNKLIPIQLYNDWKCMFINGIDLSNTEENDEEITSKTKILYNNEAVNTMEEIDLINENSFQDYQNFNGMWVIPYDNLPQINIIRTKLIFNNLSSVLNQIVNPSLPENDAILLNYFPLRALFIGKPFCGKSEILEMLESFNLIKIIRVDELIEEMMNLYSRDTQSGLESEKYSVTLVSKTSEDTENVTKSSAKSRISDVNEISLVEKVNEANSSIKPSITPTSMKMKIGQKIHRNLKKGKQVDENIINELILLTIRELAPNVSWIVDGYPLTINQFKYLEKVIVGSTADIDKKKVESKTKKTPDTLDGTKTYNNLFDVIINLEISDEICFDRVAEYNEDKTLNSETISDKLHKRNILDKNQVQQRLNYFENSWPKLEQYIVKNNRSKLITISSEKHINNVYVDCIKILEAIMESQKESVIEEMDTEIEDQNIEVLNDSTDNTEKNENTDIAESQQAEPVKIDAYKKGKDKIKSLQKNSAKNSLKKSRSPSAKKKKGKNLTPETTQEEIIFIPKGPAPGDLDWSFVDKSQMEVKYADLLLNHINDTMNNYANSMKTNLQCLREENYCIINYIFNIRNMFIQNLNKEDAQQDLLAEWQRNELRNCLTQPCLNALSLMSIENDISFDNIISDFSQKKEFNDLPEYIAFDIEGKSELHCRLEELQDKLWTLSDSSKLFMEKEKNEIKDNTWLYDRIGFVTNIFLQILQIELSKSEDVCKILTDYYRNVANLDKTDLENCIEFGRIPLIAIDMVNVESSAKLDRLVSESLESQSPGSVNASLTRSAGSISSKKESKEEKKLNNSFDSHISNLIPLIPRNQNISIDSGTKTANKDASKPNNKNDSNSSYECDEERLVHEASSLAISSLEKLIFNAMIQINKQKDIEFEKEKERNLEKEKKAINANAKNTQNPGNPKSKKNRSPSPKKSSNAVIVDNAEEELKQLEESDKKFQQLMMYNEKNRNEYVFALHEQLNSFKQLCEVVKIVSKNMIKDLKNKMNNLCSDMEDWISNRYLLQMKTIDNVIHLFKLHIEIPKKIDNFVILKQDNFLIDTLSEKNVEYNKLKNNVKCDKDIEESLKNQIYQYDTKIKEIQSQLLSNVSIYCIRRKYDYGTFDCSKSFKKVIKIQQQNINVDNHSMNLMDASQLSNLYKNLSEYSTDGYFPIKSFIKNLKELCHDSLATNIFPLIWLEIEPEKIDAMIYQLAMGRSHINWRTFFISLINPFPYPTQKDLLNALNIFKVIDQRNLGYISRQQYEHVELWFTNNNVDVAMTQSSDASFNEYSDYLMNNNRINNIKPLLFDIFANQYYQYQRLYYTDMLLYFASSPNTQQGFLRALAVVSGNEAPYKSFKIPTKNITDICISETSQNDKSKNLYDFVIEEEIDPDAGYNKINALQMYHAINHKNIVQTGVETFDEISTINDMLTLKSLNAFVKEFGNSADSIEFSTLYETDYFNNIIQHCNQYQHIDLNQYLQTDSPSTRPD</sequence>
<dbReference type="Gene3D" id="3.40.50.300">
    <property type="entry name" value="P-loop containing nucleotide triphosphate hydrolases"/>
    <property type="match status" value="1"/>
</dbReference>
<organism evidence="5 6">
    <name type="scientific">Intoshia linei</name>
    <dbReference type="NCBI Taxonomy" id="1819745"/>
    <lineage>
        <taxon>Eukaryota</taxon>
        <taxon>Metazoa</taxon>
        <taxon>Spiralia</taxon>
        <taxon>Lophotrochozoa</taxon>
        <taxon>Mesozoa</taxon>
        <taxon>Orthonectida</taxon>
        <taxon>Rhopaluridae</taxon>
        <taxon>Intoshia</taxon>
    </lineage>
</organism>
<feature type="region of interest" description="Disordered" evidence="1">
    <location>
        <begin position="1225"/>
        <end position="1253"/>
    </location>
</feature>
<name>A0A177B5P1_9BILA</name>
<evidence type="ECO:0000313" key="6">
    <source>
        <dbReference type="Proteomes" id="UP000078046"/>
    </source>
</evidence>
<dbReference type="GO" id="GO:0005737">
    <property type="term" value="C:cytoplasm"/>
    <property type="evidence" value="ECO:0007669"/>
    <property type="project" value="UniProtKB-ARBA"/>
</dbReference>
<proteinExistence type="predicted"/>
<dbReference type="InterPro" id="IPR036872">
    <property type="entry name" value="CH_dom_sf"/>
</dbReference>
<comment type="caution">
    <text evidence="5">The sequence shown here is derived from an EMBL/GenBank/DDBJ whole genome shotgun (WGS) entry which is preliminary data.</text>
</comment>
<evidence type="ECO:0000259" key="2">
    <source>
        <dbReference type="Pfam" id="PF06294"/>
    </source>
</evidence>
<feature type="compositionally biased region" description="Low complexity" evidence="1">
    <location>
        <begin position="1304"/>
        <end position="1317"/>
    </location>
</feature>
<feature type="region of interest" description="Disordered" evidence="1">
    <location>
        <begin position="838"/>
        <end position="866"/>
    </location>
</feature>
<dbReference type="OrthoDB" id="62528at2759"/>
<feature type="domain" description="SPEF2 C-terminal" evidence="4">
    <location>
        <begin position="1543"/>
        <end position="1745"/>
    </location>
</feature>
<dbReference type="Pfam" id="PF22946">
    <property type="entry name" value="SPEF2_D5"/>
    <property type="match status" value="1"/>
</dbReference>
<dbReference type="InterPro" id="IPR054517">
    <property type="entry name" value="SPEF2_D5"/>
</dbReference>
<feature type="region of interest" description="Disordered" evidence="1">
    <location>
        <begin position="1176"/>
        <end position="1206"/>
    </location>
</feature>
<dbReference type="Gene3D" id="1.10.418.10">
    <property type="entry name" value="Calponin-like domain"/>
    <property type="match status" value="1"/>
</dbReference>
<feature type="region of interest" description="Disordered" evidence="1">
    <location>
        <begin position="1303"/>
        <end position="1332"/>
    </location>
</feature>
<keyword evidence="6" id="KW-1185">Reference proteome</keyword>
<evidence type="ECO:0000256" key="1">
    <source>
        <dbReference type="SAM" id="MobiDB-lite"/>
    </source>
</evidence>
<evidence type="ECO:0000313" key="5">
    <source>
        <dbReference type="EMBL" id="OAF68911.1"/>
    </source>
</evidence>
<dbReference type="InterPro" id="IPR052634">
    <property type="entry name" value="Sperm_flagellar-bone_growth"/>
</dbReference>
<evidence type="ECO:0000259" key="3">
    <source>
        <dbReference type="Pfam" id="PF22946"/>
    </source>
</evidence>
<feature type="domain" description="CH-like" evidence="2">
    <location>
        <begin position="5"/>
        <end position="101"/>
    </location>
</feature>
<dbReference type="InterPro" id="IPR056199">
    <property type="entry name" value="SPEF2_C"/>
</dbReference>
<feature type="compositionally biased region" description="Basic residues" evidence="1">
    <location>
        <begin position="890"/>
        <end position="905"/>
    </location>
</feature>